<feature type="region of interest" description="Disordered" evidence="1">
    <location>
        <begin position="27"/>
        <end position="94"/>
    </location>
</feature>
<reference evidence="2" key="1">
    <citation type="submission" date="2022-11" db="EMBL/GenBank/DDBJ databases">
        <title>Chromosome-level genome of Pogonophryne albipinna.</title>
        <authorList>
            <person name="Jo E."/>
        </authorList>
    </citation>
    <scope>NUCLEOTIDE SEQUENCE</scope>
    <source>
        <strain evidence="2">SGF0006</strain>
        <tissue evidence="2">Muscle</tissue>
    </source>
</reference>
<feature type="compositionally biased region" description="Polar residues" evidence="1">
    <location>
        <begin position="85"/>
        <end position="94"/>
    </location>
</feature>
<evidence type="ECO:0000256" key="1">
    <source>
        <dbReference type="SAM" id="MobiDB-lite"/>
    </source>
</evidence>
<evidence type="ECO:0000313" key="3">
    <source>
        <dbReference type="Proteomes" id="UP001219934"/>
    </source>
</evidence>
<dbReference type="AlphaFoldDB" id="A0AAD6FEZ2"/>
<sequence>MQKSISVFGNVLTRVRYLKDGLSFSLPQNVDWQSQPTSARSSRTRAVGKAAEHPETMDSPFSGKSASASKKPREGSDSPDPPTNVAITTQATTS</sequence>
<keyword evidence="3" id="KW-1185">Reference proteome</keyword>
<gene>
    <name evidence="2" type="ORF">JOQ06_011024</name>
</gene>
<protein>
    <submittedName>
        <fullName evidence="2">Uncharacterized protein</fullName>
    </submittedName>
</protein>
<comment type="caution">
    <text evidence="2">The sequence shown here is derived from an EMBL/GenBank/DDBJ whole genome shotgun (WGS) entry which is preliminary data.</text>
</comment>
<organism evidence="2 3">
    <name type="scientific">Pogonophryne albipinna</name>
    <dbReference type="NCBI Taxonomy" id="1090488"/>
    <lineage>
        <taxon>Eukaryota</taxon>
        <taxon>Metazoa</taxon>
        <taxon>Chordata</taxon>
        <taxon>Craniata</taxon>
        <taxon>Vertebrata</taxon>
        <taxon>Euteleostomi</taxon>
        <taxon>Actinopterygii</taxon>
        <taxon>Neopterygii</taxon>
        <taxon>Teleostei</taxon>
        <taxon>Neoteleostei</taxon>
        <taxon>Acanthomorphata</taxon>
        <taxon>Eupercaria</taxon>
        <taxon>Perciformes</taxon>
        <taxon>Notothenioidei</taxon>
        <taxon>Pogonophryne</taxon>
    </lineage>
</organism>
<dbReference type="Proteomes" id="UP001219934">
    <property type="component" value="Unassembled WGS sequence"/>
</dbReference>
<proteinExistence type="predicted"/>
<accession>A0AAD6FEZ2</accession>
<name>A0AAD6FEZ2_9TELE</name>
<feature type="compositionally biased region" description="Polar residues" evidence="1">
    <location>
        <begin position="27"/>
        <end position="41"/>
    </location>
</feature>
<evidence type="ECO:0000313" key="2">
    <source>
        <dbReference type="EMBL" id="KAJ4932606.1"/>
    </source>
</evidence>
<dbReference type="EMBL" id="JAPTMU010000014">
    <property type="protein sequence ID" value="KAJ4932606.1"/>
    <property type="molecule type" value="Genomic_DNA"/>
</dbReference>